<feature type="transmembrane region" description="Helical" evidence="7">
    <location>
        <begin position="287"/>
        <end position="305"/>
    </location>
</feature>
<evidence type="ECO:0000256" key="6">
    <source>
        <dbReference type="SAM" id="MobiDB-lite"/>
    </source>
</evidence>
<evidence type="ECO:0000256" key="1">
    <source>
        <dbReference type="ARBA" id="ARBA00004141"/>
    </source>
</evidence>
<keyword evidence="3 7" id="KW-0812">Transmembrane</keyword>
<dbReference type="GO" id="GO:0016020">
    <property type="term" value="C:membrane"/>
    <property type="evidence" value="ECO:0007669"/>
    <property type="project" value="UniProtKB-SubCell"/>
</dbReference>
<dbReference type="RefSeq" id="WP_082303501.1">
    <property type="nucleotide sequence ID" value="NZ_JYHE01000181.1"/>
</dbReference>
<evidence type="ECO:0000313" key="9">
    <source>
        <dbReference type="EMBL" id="KPX85553.1"/>
    </source>
</evidence>
<keyword evidence="4 7" id="KW-1133">Transmembrane helix</keyword>
<evidence type="ECO:0000256" key="2">
    <source>
        <dbReference type="ARBA" id="ARBA00007362"/>
    </source>
</evidence>
<dbReference type="InterPro" id="IPR050638">
    <property type="entry name" value="AA-Vitamin_Transporters"/>
</dbReference>
<feature type="transmembrane region" description="Helical" evidence="7">
    <location>
        <begin position="161"/>
        <end position="185"/>
    </location>
</feature>
<gene>
    <name evidence="9" type="ORF">ALO64_02709</name>
</gene>
<feature type="transmembrane region" description="Helical" evidence="7">
    <location>
        <begin position="52"/>
        <end position="70"/>
    </location>
</feature>
<organism evidence="9 10">
    <name type="scientific">Pseudomonas meliae</name>
    <dbReference type="NCBI Taxonomy" id="86176"/>
    <lineage>
        <taxon>Bacteria</taxon>
        <taxon>Pseudomonadati</taxon>
        <taxon>Pseudomonadota</taxon>
        <taxon>Gammaproteobacteria</taxon>
        <taxon>Pseudomonadales</taxon>
        <taxon>Pseudomonadaceae</taxon>
        <taxon>Pseudomonas</taxon>
    </lineage>
</organism>
<dbReference type="EMBL" id="LJQT01000327">
    <property type="protein sequence ID" value="KPX85553.1"/>
    <property type="molecule type" value="Genomic_DNA"/>
</dbReference>
<dbReference type="InterPro" id="IPR000620">
    <property type="entry name" value="EamA_dom"/>
</dbReference>
<reference evidence="9 10" key="1">
    <citation type="submission" date="2015-09" db="EMBL/GenBank/DDBJ databases">
        <title>Genome announcement of multiple Pseudomonas syringae strains.</title>
        <authorList>
            <person name="Thakur S."/>
            <person name="Wang P.W."/>
            <person name="Gong Y."/>
            <person name="Weir B.S."/>
            <person name="Guttman D.S."/>
        </authorList>
    </citation>
    <scope>NUCLEOTIDE SEQUENCE [LARGE SCALE GENOMIC DNA]</scope>
    <source>
        <strain evidence="9 10">ICMP6289</strain>
    </source>
</reference>
<keyword evidence="5 7" id="KW-0472">Membrane</keyword>
<dbReference type="Pfam" id="PF00892">
    <property type="entry name" value="EamA"/>
    <property type="match status" value="2"/>
</dbReference>
<feature type="transmembrane region" description="Helical" evidence="7">
    <location>
        <begin position="262"/>
        <end position="281"/>
    </location>
</feature>
<dbReference type="AlphaFoldDB" id="A0A0P9UBJ5"/>
<feature type="transmembrane region" description="Helical" evidence="7">
    <location>
        <begin position="82"/>
        <end position="103"/>
    </location>
</feature>
<dbReference type="InterPro" id="IPR037185">
    <property type="entry name" value="EmrE-like"/>
</dbReference>
<feature type="transmembrane region" description="Helical" evidence="7">
    <location>
        <begin position="15"/>
        <end position="32"/>
    </location>
</feature>
<evidence type="ECO:0000256" key="4">
    <source>
        <dbReference type="ARBA" id="ARBA00022989"/>
    </source>
</evidence>
<feature type="transmembrane region" description="Helical" evidence="7">
    <location>
        <begin position="109"/>
        <end position="130"/>
    </location>
</feature>
<proteinExistence type="inferred from homology"/>
<feature type="domain" description="EamA" evidence="8">
    <location>
        <begin position="19"/>
        <end position="153"/>
    </location>
</feature>
<protein>
    <recommendedName>
        <fullName evidence="8">EamA domain-containing protein</fullName>
    </recommendedName>
</protein>
<dbReference type="PANTHER" id="PTHR32322:SF2">
    <property type="entry name" value="EAMA DOMAIN-CONTAINING PROTEIN"/>
    <property type="match status" value="1"/>
</dbReference>
<dbReference type="PATRIC" id="fig|86176.4.peg.2955"/>
<comment type="subcellular location">
    <subcellularLocation>
        <location evidence="1">Membrane</location>
        <topology evidence="1">Multi-pass membrane protein</topology>
    </subcellularLocation>
</comment>
<feature type="region of interest" description="Disordered" evidence="6">
    <location>
        <begin position="310"/>
        <end position="333"/>
    </location>
</feature>
<evidence type="ECO:0000256" key="5">
    <source>
        <dbReference type="ARBA" id="ARBA00023136"/>
    </source>
</evidence>
<evidence type="ECO:0000256" key="3">
    <source>
        <dbReference type="ARBA" id="ARBA00022692"/>
    </source>
</evidence>
<dbReference type="SUPFAM" id="SSF103481">
    <property type="entry name" value="Multidrug resistance efflux transporter EmrE"/>
    <property type="match status" value="2"/>
</dbReference>
<dbReference type="Proteomes" id="UP000050455">
    <property type="component" value="Unassembled WGS sequence"/>
</dbReference>
<keyword evidence="10" id="KW-1185">Reference proteome</keyword>
<name>A0A0P9UBJ5_9PSED</name>
<feature type="transmembrane region" description="Helical" evidence="7">
    <location>
        <begin position="135"/>
        <end position="155"/>
    </location>
</feature>
<comment type="caution">
    <text evidence="9">The sequence shown here is derived from an EMBL/GenBank/DDBJ whole genome shotgun (WGS) entry which is preliminary data.</text>
</comment>
<feature type="transmembrane region" description="Helical" evidence="7">
    <location>
        <begin position="229"/>
        <end position="250"/>
    </location>
</feature>
<accession>A0A0P9UBJ5</accession>
<sequence length="333" mass="36860">MTCANERNDHIRSPVVDWLGLLLLVPPPLFWAGNFLIGRLVRGTVPPMSLLFWRWVIALVLLLPFAWKPMRRDLPRYWQYRWRILSVSLAGVVAFNSFVYIGLQSTTASNALLLNSLIPILIVLLSAIFYRQRLYAVQIIGLLLSFAGVLVIISHGEISRIVSLSLSHGDLIVFGAMIAWAFYTLWLRGFPPDIDRIGLMAVQIVVRLVVLMPLHQWERLSGLVPTWNGTSFAALAYLGIFPSVAAYLLYNIGVARVGASRAGFSVHLIPVFGVILAVIFLNEHIHPYHALGIAIIATGIVLAMRSGNAPRSKSRNAESNGALRSSNFKTGQG</sequence>
<evidence type="ECO:0000259" key="8">
    <source>
        <dbReference type="Pfam" id="PF00892"/>
    </source>
</evidence>
<dbReference type="PANTHER" id="PTHR32322">
    <property type="entry name" value="INNER MEMBRANE TRANSPORTER"/>
    <property type="match status" value="1"/>
</dbReference>
<feature type="compositionally biased region" description="Polar residues" evidence="6">
    <location>
        <begin position="317"/>
        <end position="333"/>
    </location>
</feature>
<evidence type="ECO:0000313" key="10">
    <source>
        <dbReference type="Proteomes" id="UP000050455"/>
    </source>
</evidence>
<evidence type="ECO:0000256" key="7">
    <source>
        <dbReference type="SAM" id="Phobius"/>
    </source>
</evidence>
<feature type="domain" description="EamA" evidence="8">
    <location>
        <begin position="169"/>
        <end position="304"/>
    </location>
</feature>
<comment type="similarity">
    <text evidence="2">Belongs to the EamA transporter family.</text>
</comment>